<dbReference type="EMBL" id="LT934124">
    <property type="protein sequence ID" value="VAI87600.1"/>
    <property type="molecule type" value="Genomic_DNA"/>
</dbReference>
<gene>
    <name evidence="1" type="ORF">TRITD_7Bv1G104720</name>
</gene>
<name>A0A9R1C157_TRITD</name>
<dbReference type="Proteomes" id="UP000324705">
    <property type="component" value="Chromosome 7B"/>
</dbReference>
<evidence type="ECO:0000313" key="2">
    <source>
        <dbReference type="Proteomes" id="UP000324705"/>
    </source>
</evidence>
<accession>A0A9R1C157</accession>
<protein>
    <submittedName>
        <fullName evidence="1">Uncharacterized protein</fullName>
    </submittedName>
</protein>
<keyword evidence="2" id="KW-1185">Reference proteome</keyword>
<sequence length="79" mass="9307">MSGDLSVGGGGGKLQTAVVRYEKRFPWSLIHPFLRVSPAWWMSSLLLRAACFRFNCCRIEYLFRISLEMFKFDYYFHDS</sequence>
<evidence type="ECO:0000313" key="1">
    <source>
        <dbReference type="EMBL" id="VAI87600.1"/>
    </source>
</evidence>
<dbReference type="Gramene" id="TRITD7Bv1G104720.3">
    <property type="protein sequence ID" value="TRITD7Bv1G104720.3"/>
    <property type="gene ID" value="TRITD7Bv1G104720"/>
</dbReference>
<dbReference type="AlphaFoldDB" id="A0A9R1C157"/>
<reference evidence="1 2" key="1">
    <citation type="submission" date="2017-09" db="EMBL/GenBank/DDBJ databases">
        <authorList>
            <consortium name="International Durum Wheat Genome Sequencing Consortium (IDWGSC)"/>
            <person name="Milanesi L."/>
        </authorList>
    </citation>
    <scope>NUCLEOTIDE SEQUENCE [LARGE SCALE GENOMIC DNA]</scope>
    <source>
        <strain evidence="2">cv. Svevo</strain>
    </source>
</reference>
<organism evidence="1 2">
    <name type="scientific">Triticum turgidum subsp. durum</name>
    <name type="common">Durum wheat</name>
    <name type="synonym">Triticum durum</name>
    <dbReference type="NCBI Taxonomy" id="4567"/>
    <lineage>
        <taxon>Eukaryota</taxon>
        <taxon>Viridiplantae</taxon>
        <taxon>Streptophyta</taxon>
        <taxon>Embryophyta</taxon>
        <taxon>Tracheophyta</taxon>
        <taxon>Spermatophyta</taxon>
        <taxon>Magnoliopsida</taxon>
        <taxon>Liliopsida</taxon>
        <taxon>Poales</taxon>
        <taxon>Poaceae</taxon>
        <taxon>BOP clade</taxon>
        <taxon>Pooideae</taxon>
        <taxon>Triticodae</taxon>
        <taxon>Triticeae</taxon>
        <taxon>Triticinae</taxon>
        <taxon>Triticum</taxon>
    </lineage>
</organism>
<proteinExistence type="predicted"/>